<dbReference type="SUPFAM" id="SSF53756">
    <property type="entry name" value="UDP-Glycosyltransferase/glycogen phosphorylase"/>
    <property type="match status" value="1"/>
</dbReference>
<evidence type="ECO:0000313" key="5">
    <source>
        <dbReference type="EMBL" id="PHP27116.1"/>
    </source>
</evidence>
<proteinExistence type="inferred from homology"/>
<feature type="domain" description="Glycosyl transferase family 1" evidence="4">
    <location>
        <begin position="220"/>
        <end position="371"/>
    </location>
</feature>
<evidence type="ECO:0000259" key="4">
    <source>
        <dbReference type="Pfam" id="PF00534"/>
    </source>
</evidence>
<evidence type="ECO:0000256" key="3">
    <source>
        <dbReference type="ARBA" id="ARBA00022679"/>
    </source>
</evidence>
<dbReference type="InterPro" id="IPR001296">
    <property type="entry name" value="Glyco_trans_1"/>
</dbReference>
<reference evidence="5 6" key="1">
    <citation type="submission" date="2017-08" db="EMBL/GenBank/DDBJ databases">
        <title>Draft Genome Sequence of Loktanella cinnabarina Strain XM1, Isolated from Coastal Surface Water.</title>
        <authorList>
            <person name="Ma R."/>
            <person name="Wang J."/>
            <person name="Wang Q."/>
            <person name="Ma Z."/>
            <person name="Li J."/>
            <person name="Chen L."/>
        </authorList>
    </citation>
    <scope>NUCLEOTIDE SEQUENCE [LARGE SCALE GENOMIC DNA]</scope>
    <source>
        <strain evidence="5 6">XM1</strain>
    </source>
</reference>
<keyword evidence="2" id="KW-0328">Glycosyltransferase</keyword>
<dbReference type="GO" id="GO:0016757">
    <property type="term" value="F:glycosyltransferase activity"/>
    <property type="evidence" value="ECO:0007669"/>
    <property type="project" value="UniProtKB-KW"/>
</dbReference>
<dbReference type="AlphaFoldDB" id="A0A2G1MEG5"/>
<comment type="caution">
    <text evidence="5">The sequence shown here is derived from an EMBL/GenBank/DDBJ whole genome shotgun (WGS) entry which is preliminary data.</text>
</comment>
<dbReference type="PANTHER" id="PTHR12526:SF640">
    <property type="entry name" value="COLANIC ACID BIOSYNTHESIS GLYCOSYLTRANSFERASE WCAL-RELATED"/>
    <property type="match status" value="1"/>
</dbReference>
<evidence type="ECO:0000256" key="1">
    <source>
        <dbReference type="ARBA" id="ARBA00009481"/>
    </source>
</evidence>
<name>A0A2G1MEG5_9RHOB</name>
<organism evidence="5 6">
    <name type="scientific">Limimaricola cinnabarinus</name>
    <dbReference type="NCBI Taxonomy" id="1125964"/>
    <lineage>
        <taxon>Bacteria</taxon>
        <taxon>Pseudomonadati</taxon>
        <taxon>Pseudomonadota</taxon>
        <taxon>Alphaproteobacteria</taxon>
        <taxon>Rhodobacterales</taxon>
        <taxon>Paracoccaceae</taxon>
        <taxon>Limimaricola</taxon>
    </lineage>
</organism>
<gene>
    <name evidence="5" type="ORF">CJ301_12855</name>
</gene>
<keyword evidence="6" id="KW-1185">Reference proteome</keyword>
<evidence type="ECO:0000313" key="6">
    <source>
        <dbReference type="Proteomes" id="UP000221860"/>
    </source>
</evidence>
<dbReference type="Pfam" id="PF00534">
    <property type="entry name" value="Glycos_transf_1"/>
    <property type="match status" value="1"/>
</dbReference>
<dbReference type="EMBL" id="NQWH01000020">
    <property type="protein sequence ID" value="PHP27116.1"/>
    <property type="molecule type" value="Genomic_DNA"/>
</dbReference>
<accession>A0A2G1MEG5</accession>
<comment type="similarity">
    <text evidence="1">Belongs to the glycosyltransferase group 1 family. Glycosyltransferase 4 subfamily.</text>
</comment>
<dbReference type="PANTHER" id="PTHR12526">
    <property type="entry name" value="GLYCOSYLTRANSFERASE"/>
    <property type="match status" value="1"/>
</dbReference>
<dbReference type="Proteomes" id="UP000221860">
    <property type="component" value="Unassembled WGS sequence"/>
</dbReference>
<sequence length="423" mass="45884">MKIVLVSSNAGTEMGGEAIKAHQYFDYLLRQGFDAVLLTHARGRAGLLRDFPAERLVFVEDGPWQKALWHSRIGAPLVSTCFHLLAAREIRARFDPETTLLHYLCPVSPVEPRFPPRGFEVLMGPFTGNIHYPPAFAAREAPRRRLGAWLHRPAQRLLSRIAPDKRRARHVLVSGYERTRASLGWAGVSPGRMSDVVDSGVSEAIAARPRARHAGRCDSFACSGRQVDHKGTDLAIRAVAESREGARLTVYGDGAARPGLEALARDLGVADRVRFAGWRPHGEVLAGIAAARGYVFPSLAEANGIVMQEAMMLGVPVLALRWGGPGRLADEQSALYVAPTSERAVIEGLAAGMDRLIREPLLAETISRRARAIAEERFGWETVAASWAAHYPEAARPGAAVERETACLAPAAPKGQGAEAQRA</sequence>
<evidence type="ECO:0000256" key="2">
    <source>
        <dbReference type="ARBA" id="ARBA00022676"/>
    </source>
</evidence>
<dbReference type="RefSeq" id="WP_099277795.1">
    <property type="nucleotide sequence ID" value="NZ_KZ304963.1"/>
</dbReference>
<dbReference type="CDD" id="cd03801">
    <property type="entry name" value="GT4_PimA-like"/>
    <property type="match status" value="1"/>
</dbReference>
<keyword evidence="3" id="KW-0808">Transferase</keyword>
<dbReference type="OrthoDB" id="9790710at2"/>
<protein>
    <recommendedName>
        <fullName evidence="4">Glycosyl transferase family 1 domain-containing protein</fullName>
    </recommendedName>
</protein>
<dbReference type="Gene3D" id="3.40.50.2000">
    <property type="entry name" value="Glycogen Phosphorylase B"/>
    <property type="match status" value="2"/>
</dbReference>